<gene>
    <name evidence="1" type="ORF">WKI67_00250</name>
</gene>
<dbReference type="Proteomes" id="UP001377168">
    <property type="component" value="Unassembled WGS sequence"/>
</dbReference>
<accession>A0ACC6PKJ6</accession>
<reference evidence="1" key="1">
    <citation type="submission" date="2024-03" db="EMBL/GenBank/DDBJ databases">
        <title>Novel Streptomyces species of biotechnological and ecological value are a feature of Machair soil.</title>
        <authorList>
            <person name="Prole J.R."/>
            <person name="Goodfellow M."/>
            <person name="Allenby N."/>
            <person name="Ward A.C."/>
        </authorList>
    </citation>
    <scope>NUCLEOTIDE SEQUENCE</scope>
    <source>
        <strain evidence="1">MS2.AVA.5</strain>
    </source>
</reference>
<comment type="caution">
    <text evidence="1">The sequence shown here is derived from an EMBL/GenBank/DDBJ whole genome shotgun (WGS) entry which is preliminary data.</text>
</comment>
<dbReference type="EMBL" id="JBBKAJ010000002">
    <property type="protein sequence ID" value="MEJ8631936.1"/>
    <property type="molecule type" value="Genomic_DNA"/>
</dbReference>
<evidence type="ECO:0000313" key="1">
    <source>
        <dbReference type="EMBL" id="MEJ8631936.1"/>
    </source>
</evidence>
<organism evidence="1 2">
    <name type="scientific">Streptomyces achmelvichensis</name>
    <dbReference type="NCBI Taxonomy" id="3134111"/>
    <lineage>
        <taxon>Bacteria</taxon>
        <taxon>Bacillati</taxon>
        <taxon>Actinomycetota</taxon>
        <taxon>Actinomycetes</taxon>
        <taxon>Kitasatosporales</taxon>
        <taxon>Streptomycetaceae</taxon>
        <taxon>Streptomyces</taxon>
    </lineage>
</organism>
<name>A0ACC6PKJ6_9ACTN</name>
<evidence type="ECO:0000313" key="2">
    <source>
        <dbReference type="Proteomes" id="UP001377168"/>
    </source>
</evidence>
<sequence length="413" mass="46008">MGRETLIYCGIDWAERTHDVALVDDTGQLLAKRHITDDAAGYKLLLELLSEYGDSEENPIPVAIETCRGLLVAILRTGKRKVFAINPMAAARYRDRHSVSRKKSDAGDALVLANILRTDMHAHRPLPDDSDLGRAIAVLARAQQDSLWNRQQLANQLRSLLREYYPAALEAFATWANGLCRPEARELLKAAPTPARAARLTRTQLQAALKRAGRKRGIEAEAERLRDVFRADWAHQPPLVEEALGKQMLALLIQLEAACTAADQLAEAVEEAFPQHPDAEIMLSFPGLGIQLAARILAEIGDDRTRFADARGLKAYAGSSPITRASGKKSSITRRWVKNDRLNHTGYLWAFASLRASAGANAHYRRRREVGDWHAAAQRNLFNRMIGQLFHCLQHRKLFEEHTAFPITITAAA</sequence>
<keyword evidence="2" id="KW-1185">Reference proteome</keyword>
<proteinExistence type="predicted"/>
<protein>
    <submittedName>
        <fullName evidence="1">IS110 family transposase</fullName>
    </submittedName>
</protein>